<reference evidence="1" key="1">
    <citation type="submission" date="2006-06" db="EMBL/GenBank/DDBJ databases">
        <title>Complete sequence of Trichodesmium erythraeum IMS101.</title>
        <authorList>
            <consortium name="US DOE Joint Genome Institute"/>
            <person name="Copeland A."/>
            <person name="Lucas S."/>
            <person name="Lapidus A."/>
            <person name="Barry K."/>
            <person name="Detter J.C."/>
            <person name="Glavina del Rio T."/>
            <person name="Hammon N."/>
            <person name="Israni S."/>
            <person name="Dalin E."/>
            <person name="Tice H."/>
            <person name="Pitluck S."/>
            <person name="Kiss H."/>
            <person name="Munk A.C."/>
            <person name="Brettin T."/>
            <person name="Bruce D."/>
            <person name="Han C."/>
            <person name="Tapia R."/>
            <person name="Gilna P."/>
            <person name="Schmutz J."/>
            <person name="Larimer F."/>
            <person name="Land M."/>
            <person name="Hauser L."/>
            <person name="Kyrpides N."/>
            <person name="Kim E."/>
            <person name="Richardson P."/>
        </authorList>
    </citation>
    <scope>NUCLEOTIDE SEQUENCE [LARGE SCALE GENOMIC DNA]</scope>
    <source>
        <strain evidence="1">IMS101</strain>
    </source>
</reference>
<dbReference type="RefSeq" id="WP_011613499.1">
    <property type="nucleotide sequence ID" value="NC_008312.1"/>
</dbReference>
<dbReference type="KEGG" id="ter:Tery_4163"/>
<sequence length="205" mass="22097">MKSILVWVISVLLVLTCLGTNPTIVAAQEQIFLIANDIEDDGDWVVNSENHFFPDGAEGCKATAGSTTLGMANSFPDYGGKAFINFDFPLVPGEYAVTIDVCNFDGPKNDDGVSADLAHADYIGLTVGGNKDNPGTLLTTAIETSSSKPRVAWGETKQWSFKYTFADNDPNLESKIGFLIDAPVKGEFLNMSFDNLKIMIDPAES</sequence>
<proteinExistence type="predicted"/>
<dbReference type="EMBL" id="CP000393">
    <property type="protein sequence ID" value="ABG53169.1"/>
    <property type="molecule type" value="Genomic_DNA"/>
</dbReference>
<dbReference type="AlphaFoldDB" id="Q10X55"/>
<dbReference type="HOGENOM" id="CLU_1337030_0_0_3"/>
<gene>
    <name evidence="1" type="ordered locus">Tery_4163</name>
</gene>
<organism evidence="1">
    <name type="scientific">Trichodesmium erythraeum (strain IMS101)</name>
    <dbReference type="NCBI Taxonomy" id="203124"/>
    <lineage>
        <taxon>Bacteria</taxon>
        <taxon>Bacillati</taxon>
        <taxon>Cyanobacteriota</taxon>
        <taxon>Cyanophyceae</taxon>
        <taxon>Oscillatoriophycideae</taxon>
        <taxon>Oscillatoriales</taxon>
        <taxon>Microcoleaceae</taxon>
        <taxon>Trichodesmium</taxon>
    </lineage>
</organism>
<evidence type="ECO:0000313" key="1">
    <source>
        <dbReference type="EMBL" id="ABG53169.1"/>
    </source>
</evidence>
<name>Q10X55_TRIEI</name>
<dbReference type="OrthoDB" id="9824819at2"/>
<accession>Q10X55</accession>
<protein>
    <submittedName>
        <fullName evidence="1">Uncharacterized protein</fullName>
    </submittedName>
</protein>